<reference evidence="8 9" key="1">
    <citation type="submission" date="2024-01" db="EMBL/GenBank/DDBJ databases">
        <title>The genome of the rayed Mediterranean limpet Patella caerulea (Linnaeus, 1758).</title>
        <authorList>
            <person name="Anh-Thu Weber A."/>
            <person name="Halstead-Nussloch G."/>
        </authorList>
    </citation>
    <scope>NUCLEOTIDE SEQUENCE [LARGE SCALE GENOMIC DNA]</scope>
    <source>
        <strain evidence="8">AATW-2023a</strain>
        <tissue evidence="8">Whole specimen</tissue>
    </source>
</reference>
<keyword evidence="9" id="KW-1185">Reference proteome</keyword>
<gene>
    <name evidence="8" type="ORF">SNE40_021561</name>
</gene>
<keyword evidence="5" id="KW-0812">Transmembrane</keyword>
<dbReference type="InterPro" id="IPR000859">
    <property type="entry name" value="CUB_dom"/>
</dbReference>
<dbReference type="EMBL" id="JAZGQO010000018">
    <property type="protein sequence ID" value="KAK6167566.1"/>
    <property type="molecule type" value="Genomic_DNA"/>
</dbReference>
<dbReference type="SMART" id="SM00042">
    <property type="entry name" value="CUB"/>
    <property type="match status" value="1"/>
</dbReference>
<feature type="domain" description="CUB" evidence="7">
    <location>
        <begin position="22"/>
        <end position="146"/>
    </location>
</feature>
<evidence type="ECO:0000256" key="4">
    <source>
        <dbReference type="SAM" id="MobiDB-lite"/>
    </source>
</evidence>
<dbReference type="SUPFAM" id="SSF49854">
    <property type="entry name" value="Spermadhesin, CUB domain"/>
    <property type="match status" value="1"/>
</dbReference>
<feature type="chain" id="PRO_5042867822" description="CUB domain-containing protein" evidence="6">
    <location>
        <begin position="21"/>
        <end position="365"/>
    </location>
</feature>
<dbReference type="InterPro" id="IPR035914">
    <property type="entry name" value="Sperma_CUB_dom_sf"/>
</dbReference>
<keyword evidence="5" id="KW-0472">Membrane</keyword>
<accession>A0AAN8G4N9</accession>
<dbReference type="AlphaFoldDB" id="A0AAN8G4N9"/>
<feature type="compositionally biased region" description="Polar residues" evidence="4">
    <location>
        <begin position="231"/>
        <end position="245"/>
    </location>
</feature>
<feature type="compositionally biased region" description="Low complexity" evidence="4">
    <location>
        <begin position="208"/>
        <end position="221"/>
    </location>
</feature>
<dbReference type="Gene3D" id="2.60.120.290">
    <property type="entry name" value="Spermadhesin, CUB domain"/>
    <property type="match status" value="1"/>
</dbReference>
<feature type="region of interest" description="Disordered" evidence="4">
    <location>
        <begin position="199"/>
        <end position="253"/>
    </location>
</feature>
<proteinExistence type="predicted"/>
<dbReference type="Pfam" id="PF00431">
    <property type="entry name" value="CUB"/>
    <property type="match status" value="1"/>
</dbReference>
<organism evidence="8 9">
    <name type="scientific">Patella caerulea</name>
    <name type="common">Rayed Mediterranean limpet</name>
    <dbReference type="NCBI Taxonomy" id="87958"/>
    <lineage>
        <taxon>Eukaryota</taxon>
        <taxon>Metazoa</taxon>
        <taxon>Spiralia</taxon>
        <taxon>Lophotrochozoa</taxon>
        <taxon>Mollusca</taxon>
        <taxon>Gastropoda</taxon>
        <taxon>Patellogastropoda</taxon>
        <taxon>Patelloidea</taxon>
        <taxon>Patellidae</taxon>
        <taxon>Patella</taxon>
    </lineage>
</organism>
<evidence type="ECO:0000256" key="5">
    <source>
        <dbReference type="SAM" id="Phobius"/>
    </source>
</evidence>
<evidence type="ECO:0000256" key="2">
    <source>
        <dbReference type="ARBA" id="ARBA00023157"/>
    </source>
</evidence>
<evidence type="ECO:0000256" key="6">
    <source>
        <dbReference type="SAM" id="SignalP"/>
    </source>
</evidence>
<dbReference type="PROSITE" id="PS01180">
    <property type="entry name" value="CUB"/>
    <property type="match status" value="1"/>
</dbReference>
<dbReference type="CDD" id="cd00041">
    <property type="entry name" value="CUB"/>
    <property type="match status" value="1"/>
</dbReference>
<evidence type="ECO:0000259" key="7">
    <source>
        <dbReference type="PROSITE" id="PS01180"/>
    </source>
</evidence>
<evidence type="ECO:0000313" key="9">
    <source>
        <dbReference type="Proteomes" id="UP001347796"/>
    </source>
</evidence>
<keyword evidence="1" id="KW-0677">Repeat</keyword>
<evidence type="ECO:0000313" key="8">
    <source>
        <dbReference type="EMBL" id="KAK6167566.1"/>
    </source>
</evidence>
<evidence type="ECO:0000256" key="3">
    <source>
        <dbReference type="PROSITE-ProRule" id="PRU00059"/>
    </source>
</evidence>
<dbReference type="PANTHER" id="PTHR24251">
    <property type="entry name" value="OVOCHYMASE-RELATED"/>
    <property type="match status" value="1"/>
</dbReference>
<keyword evidence="2" id="KW-1015">Disulfide bond</keyword>
<feature type="transmembrane region" description="Helical" evidence="5">
    <location>
        <begin position="151"/>
        <end position="172"/>
    </location>
</feature>
<keyword evidence="6" id="KW-0732">Signal</keyword>
<comment type="caution">
    <text evidence="3">Lacks conserved residue(s) required for the propagation of feature annotation.</text>
</comment>
<dbReference type="Proteomes" id="UP001347796">
    <property type="component" value="Unassembled WGS sequence"/>
</dbReference>
<protein>
    <recommendedName>
        <fullName evidence="7">CUB domain-containing protein</fullName>
    </recommendedName>
</protein>
<comment type="caution">
    <text evidence="8">The sequence shown here is derived from an EMBL/GenBank/DDBJ whole genome shotgun (WGS) entry which is preliminary data.</text>
</comment>
<keyword evidence="5" id="KW-1133">Transmembrane helix</keyword>
<sequence>MDVVWRVAIIVVVTFYNTDAACNGTTTKRKVGAEQIEYASSPGYPNSNYTNNLTCRWVFEPKCQNKGRLHVEFADMDIQRPVGLNCVDHIDLYKGQTPTSGLKIARMCGNPGYETYHGDIKGKLLIIFHSDATETGKGFYAKITCVNEEEFPVAAVAAPVIIVSFIVIFCIFKKKHAIAVKRQAEAAAAKKKAEEAKKKAEEAKKKANATSAASTSSPTTDTTKKVGVVESATQPPSTPTKAANKSPTNIATTTTDISSTTHKIEQKSEEAMAIQDKKVPRDEVLYWSPNVSLATPRQNGAVNLTQVHVLPASNQMPVMMTNPVSLQTSNVANNHSDNVPIRQQQIPIQHEFCSVDILPPPYSEI</sequence>
<name>A0AAN8G4N9_PATCE</name>
<evidence type="ECO:0000256" key="1">
    <source>
        <dbReference type="ARBA" id="ARBA00022737"/>
    </source>
</evidence>
<feature type="signal peptide" evidence="6">
    <location>
        <begin position="1"/>
        <end position="20"/>
    </location>
</feature>